<reference evidence="1 2" key="1">
    <citation type="journal article" date="2020" name="Front. Microbiol.">
        <title>Single-cell genomics of novel Actinobacteria with the Wood-Ljungdahl pathway discovered in a serpentinizing system.</title>
        <authorList>
            <person name="Merino N."/>
            <person name="Kawai M."/>
            <person name="Boyd E.S."/>
            <person name="Colman D.R."/>
            <person name="McGlynn S.E."/>
            <person name="Nealson K.H."/>
            <person name="Kurokawa K."/>
            <person name="Hongoh Y."/>
        </authorList>
    </citation>
    <scope>NUCLEOTIDE SEQUENCE [LARGE SCALE GENOMIC DNA]</scope>
    <source>
        <strain evidence="1 2">S09_30</strain>
    </source>
</reference>
<name>A0A6V8NY32_9ACTN</name>
<gene>
    <name evidence="1" type="ORF">HKBW3S09_01821</name>
</gene>
<proteinExistence type="predicted"/>
<dbReference type="Proteomes" id="UP000585609">
    <property type="component" value="Unassembled WGS sequence"/>
</dbReference>
<evidence type="ECO:0000313" key="1">
    <source>
        <dbReference type="EMBL" id="GFP24354.1"/>
    </source>
</evidence>
<organism evidence="1 2">
    <name type="scientific">Candidatus Hakubella thermalkaliphila</name>
    <dbReference type="NCBI Taxonomy" id="2754717"/>
    <lineage>
        <taxon>Bacteria</taxon>
        <taxon>Bacillati</taxon>
        <taxon>Actinomycetota</taxon>
        <taxon>Actinomycetota incertae sedis</taxon>
        <taxon>Candidatus Hakubellales</taxon>
        <taxon>Candidatus Hakubellaceae</taxon>
        <taxon>Candidatus Hakubella</taxon>
    </lineage>
</organism>
<dbReference type="EMBL" id="BLRW01000502">
    <property type="protein sequence ID" value="GFP24354.1"/>
    <property type="molecule type" value="Genomic_DNA"/>
</dbReference>
<sequence>MEIQINNLQNDVSIDKKKVRELIRRIIRLLRMRGRKELSFAFVDAETIA</sequence>
<accession>A0A6V8NY32</accession>
<comment type="caution">
    <text evidence="1">The sequence shown here is derived from an EMBL/GenBank/DDBJ whole genome shotgun (WGS) entry which is preliminary data.</text>
</comment>
<feature type="non-terminal residue" evidence="1">
    <location>
        <position position="49"/>
    </location>
</feature>
<protein>
    <submittedName>
        <fullName evidence="1">Uncharacterized protein</fullName>
    </submittedName>
</protein>
<dbReference type="AlphaFoldDB" id="A0A6V8NY32"/>
<evidence type="ECO:0000313" key="2">
    <source>
        <dbReference type="Proteomes" id="UP000585609"/>
    </source>
</evidence>